<accession>A0A498ME61</accession>
<keyword evidence="1" id="KW-0547">Nucleotide-binding</keyword>
<name>A0A498ME61_LABRO</name>
<dbReference type="SMART" id="SM00174">
    <property type="entry name" value="RHO"/>
    <property type="match status" value="1"/>
</dbReference>
<keyword evidence="5" id="KW-1185">Reference proteome</keyword>
<protein>
    <submittedName>
        <fullName evidence="4">Transforming isoform X3</fullName>
    </submittedName>
</protein>
<dbReference type="PRINTS" id="PR00449">
    <property type="entry name" value="RASTRNSFRMNG"/>
</dbReference>
<dbReference type="InterPro" id="IPR003578">
    <property type="entry name" value="Small_GTPase_Rho"/>
</dbReference>
<dbReference type="SMART" id="SM00173">
    <property type="entry name" value="RAS"/>
    <property type="match status" value="1"/>
</dbReference>
<dbReference type="SMART" id="SM00175">
    <property type="entry name" value="RAB"/>
    <property type="match status" value="1"/>
</dbReference>
<gene>
    <name evidence="4" type="ORF">ROHU_026296</name>
</gene>
<reference evidence="4 5" key="1">
    <citation type="submission" date="2018-03" db="EMBL/GenBank/DDBJ databases">
        <title>Draft genome sequence of Rohu Carp (Labeo rohita).</title>
        <authorList>
            <person name="Das P."/>
            <person name="Kushwaha B."/>
            <person name="Joshi C.G."/>
            <person name="Kumar D."/>
            <person name="Nagpure N.S."/>
            <person name="Sahoo L."/>
            <person name="Das S.P."/>
            <person name="Bit A."/>
            <person name="Patnaik S."/>
            <person name="Meher P.K."/>
            <person name="Jayasankar P."/>
            <person name="Koringa P.G."/>
            <person name="Patel N.V."/>
            <person name="Hinsu A.T."/>
            <person name="Kumar R."/>
            <person name="Pandey M."/>
            <person name="Agarwal S."/>
            <person name="Srivastava S."/>
            <person name="Singh M."/>
            <person name="Iquebal M.A."/>
            <person name="Jaiswal S."/>
            <person name="Angadi U.B."/>
            <person name="Kumar N."/>
            <person name="Raza M."/>
            <person name="Shah T.M."/>
            <person name="Rai A."/>
            <person name="Jena J.K."/>
        </authorList>
    </citation>
    <scope>NUCLEOTIDE SEQUENCE [LARGE SCALE GENOMIC DNA]</scope>
    <source>
        <strain evidence="4">DASCIFA01</strain>
        <tissue evidence="4">Testis</tissue>
    </source>
</reference>
<comment type="caution">
    <text evidence="4">The sequence shown here is derived from an EMBL/GenBank/DDBJ whole genome shotgun (WGS) entry which is preliminary data.</text>
</comment>
<keyword evidence="2" id="KW-0342">GTP-binding</keyword>
<proteinExistence type="predicted"/>
<dbReference type="InterPro" id="IPR001806">
    <property type="entry name" value="Small_GTPase"/>
</dbReference>
<dbReference type="InterPro" id="IPR027417">
    <property type="entry name" value="P-loop_NTPase"/>
</dbReference>
<evidence type="ECO:0000256" key="2">
    <source>
        <dbReference type="ARBA" id="ARBA00023134"/>
    </source>
</evidence>
<dbReference type="PANTHER" id="PTHR24072">
    <property type="entry name" value="RHO FAMILY GTPASE"/>
    <property type="match status" value="1"/>
</dbReference>
<dbReference type="GO" id="GO:0005525">
    <property type="term" value="F:GTP binding"/>
    <property type="evidence" value="ECO:0007669"/>
    <property type="project" value="UniProtKB-KW"/>
</dbReference>
<dbReference type="Gene3D" id="1.10.287.3160">
    <property type="match status" value="1"/>
</dbReference>
<evidence type="ECO:0000256" key="1">
    <source>
        <dbReference type="ARBA" id="ARBA00022741"/>
    </source>
</evidence>
<evidence type="ECO:0000313" key="5">
    <source>
        <dbReference type="Proteomes" id="UP000290572"/>
    </source>
</evidence>
<dbReference type="GO" id="GO:0003924">
    <property type="term" value="F:GTPase activity"/>
    <property type="evidence" value="ECO:0007669"/>
    <property type="project" value="InterPro"/>
</dbReference>
<evidence type="ECO:0000256" key="3">
    <source>
        <dbReference type="SAM" id="MobiDB-lite"/>
    </source>
</evidence>
<sequence>MMTMRSYRRPPGSALSDGSPASAQVELDLHEMCRKAVAKLSIDWPSQQAGQGVERDLYDGKRLPSHAPAVNKVIAVPVLDVHNMEELGMSNPPPVELSIAHHLNPNHREPLSSLPGRTKRLTASVFQKIYRSSALAVRALNATSLLTAYQAELMEEMGRQMDAGSPNPALWEEMCVIVDLNLRTSRGAVQSCGRSMGLAVVGERALWMGLSGLSDREKADFLDGPVEPKAFFGASVTTMRQRCDLRKQEGEAFQACLPRKPIPKGPPSTRPGFDVPLRSVMAAIRKKLVIVGDGACGKTCLLIVFSKDQFPEVCVPTVFENYIADIEVDGKQEPVKPEEGRDMANRISAFGYLECSAKTKEGVREVFEMATRAALQVRKRKKRSGCLLL</sequence>
<dbReference type="EMBL" id="QBIY01012720">
    <property type="protein sequence ID" value="RXN18450.1"/>
    <property type="molecule type" value="Genomic_DNA"/>
</dbReference>
<evidence type="ECO:0000313" key="4">
    <source>
        <dbReference type="EMBL" id="RXN18450.1"/>
    </source>
</evidence>
<dbReference type="AlphaFoldDB" id="A0A498ME61"/>
<dbReference type="SUPFAM" id="SSF52540">
    <property type="entry name" value="P-loop containing nucleoside triphosphate hydrolases"/>
    <property type="match status" value="1"/>
</dbReference>
<dbReference type="STRING" id="84645.A0A498ME61"/>
<dbReference type="Gene3D" id="3.40.50.300">
    <property type="entry name" value="P-loop containing nucleotide triphosphate hydrolases"/>
    <property type="match status" value="2"/>
</dbReference>
<organism evidence="4 5">
    <name type="scientific">Labeo rohita</name>
    <name type="common">Indian major carp</name>
    <name type="synonym">Cyprinus rohita</name>
    <dbReference type="NCBI Taxonomy" id="84645"/>
    <lineage>
        <taxon>Eukaryota</taxon>
        <taxon>Metazoa</taxon>
        <taxon>Chordata</taxon>
        <taxon>Craniata</taxon>
        <taxon>Vertebrata</taxon>
        <taxon>Euteleostomi</taxon>
        <taxon>Actinopterygii</taxon>
        <taxon>Neopterygii</taxon>
        <taxon>Teleostei</taxon>
        <taxon>Ostariophysi</taxon>
        <taxon>Cypriniformes</taxon>
        <taxon>Cyprinidae</taxon>
        <taxon>Labeoninae</taxon>
        <taxon>Labeonini</taxon>
        <taxon>Labeo</taxon>
    </lineage>
</organism>
<dbReference type="GO" id="GO:0007264">
    <property type="term" value="P:small GTPase-mediated signal transduction"/>
    <property type="evidence" value="ECO:0007669"/>
    <property type="project" value="InterPro"/>
</dbReference>
<dbReference type="Proteomes" id="UP000290572">
    <property type="component" value="Unassembled WGS sequence"/>
</dbReference>
<feature type="region of interest" description="Disordered" evidence="3">
    <location>
        <begin position="1"/>
        <end position="22"/>
    </location>
</feature>
<dbReference type="Pfam" id="PF00071">
    <property type="entry name" value="Ras"/>
    <property type="match status" value="1"/>
</dbReference>